<feature type="chain" id="PRO_5047040768" description="Lipoprotein" evidence="1">
    <location>
        <begin position="25"/>
        <end position="152"/>
    </location>
</feature>
<dbReference type="RefSeq" id="WP_236328698.1">
    <property type="nucleotide sequence ID" value="NZ_CAKMMG010000001.1"/>
</dbReference>
<proteinExistence type="predicted"/>
<reference evidence="2" key="1">
    <citation type="submission" date="2022-01" db="EMBL/GenBank/DDBJ databases">
        <authorList>
            <person name="Criscuolo A."/>
        </authorList>
    </citation>
    <scope>NUCLEOTIDE SEQUENCE</scope>
    <source>
        <strain evidence="2">CIP111892</strain>
    </source>
</reference>
<evidence type="ECO:0000313" key="3">
    <source>
        <dbReference type="Proteomes" id="UP000838324"/>
    </source>
</evidence>
<sequence>MRKIVVIRTLLLCGLMLILNSACSSGTLYHTYTFSGEGEHWSAIYSETLTEKPVHSEGKATYYQPSSEYAFQLAYKGKSGDLKKIKKFTFGFDAVGHGSSQTMEGPVRVESLRLEGSGDGLVGREESVIKVSVDWDGQSEQFELLTDWNEPK</sequence>
<keyword evidence="1" id="KW-0732">Signal</keyword>
<evidence type="ECO:0000256" key="1">
    <source>
        <dbReference type="SAM" id="SignalP"/>
    </source>
</evidence>
<organism evidence="2 3">
    <name type="scientific">Paenibacillus auburnensis</name>
    <dbReference type="NCBI Taxonomy" id="2905649"/>
    <lineage>
        <taxon>Bacteria</taxon>
        <taxon>Bacillati</taxon>
        <taxon>Bacillota</taxon>
        <taxon>Bacilli</taxon>
        <taxon>Bacillales</taxon>
        <taxon>Paenibacillaceae</taxon>
        <taxon>Paenibacillus</taxon>
    </lineage>
</organism>
<evidence type="ECO:0008006" key="4">
    <source>
        <dbReference type="Google" id="ProtNLM"/>
    </source>
</evidence>
<feature type="signal peptide" evidence="1">
    <location>
        <begin position="1"/>
        <end position="24"/>
    </location>
</feature>
<gene>
    <name evidence="2" type="ORF">PAECIP111892_00211</name>
</gene>
<comment type="caution">
    <text evidence="2">The sequence shown here is derived from an EMBL/GenBank/DDBJ whole genome shotgun (WGS) entry which is preliminary data.</text>
</comment>
<dbReference type="EMBL" id="CAKMMG010000001">
    <property type="protein sequence ID" value="CAH1190487.1"/>
    <property type="molecule type" value="Genomic_DNA"/>
</dbReference>
<evidence type="ECO:0000313" key="2">
    <source>
        <dbReference type="EMBL" id="CAH1190487.1"/>
    </source>
</evidence>
<accession>A0ABM9BQG1</accession>
<keyword evidence="3" id="KW-1185">Reference proteome</keyword>
<name>A0ABM9BQG1_9BACL</name>
<dbReference type="Proteomes" id="UP000838324">
    <property type="component" value="Unassembled WGS sequence"/>
</dbReference>
<protein>
    <recommendedName>
        <fullName evidence="4">Lipoprotein</fullName>
    </recommendedName>
</protein>